<feature type="region of interest" description="Disordered" evidence="1">
    <location>
        <begin position="1"/>
        <end position="100"/>
    </location>
</feature>
<gene>
    <name evidence="2" type="ORF">TPAB3V08_LOCUS4650</name>
</gene>
<comment type="caution">
    <text evidence="2">The sequence shown here is derived from an EMBL/GenBank/DDBJ whole genome shotgun (WGS) entry which is preliminary data.</text>
</comment>
<feature type="compositionally biased region" description="Basic and acidic residues" evidence="1">
    <location>
        <begin position="58"/>
        <end position="75"/>
    </location>
</feature>
<name>A0ABN7NPT1_TIMPD</name>
<organism evidence="2 3">
    <name type="scientific">Timema podura</name>
    <name type="common">Walking stick</name>
    <dbReference type="NCBI Taxonomy" id="61482"/>
    <lineage>
        <taxon>Eukaryota</taxon>
        <taxon>Metazoa</taxon>
        <taxon>Ecdysozoa</taxon>
        <taxon>Arthropoda</taxon>
        <taxon>Hexapoda</taxon>
        <taxon>Insecta</taxon>
        <taxon>Pterygota</taxon>
        <taxon>Neoptera</taxon>
        <taxon>Polyneoptera</taxon>
        <taxon>Phasmatodea</taxon>
        <taxon>Timematodea</taxon>
        <taxon>Timematoidea</taxon>
        <taxon>Timematidae</taxon>
        <taxon>Timema</taxon>
    </lineage>
</organism>
<evidence type="ECO:0000313" key="3">
    <source>
        <dbReference type="Proteomes" id="UP001153148"/>
    </source>
</evidence>
<dbReference type="EMBL" id="CAJPIN010005810">
    <property type="protein sequence ID" value="CAG2057673.1"/>
    <property type="molecule type" value="Genomic_DNA"/>
</dbReference>
<keyword evidence="3" id="KW-1185">Reference proteome</keyword>
<sequence>MNGDDLDGPHSTLSQSSKEGGSPTKDMSTEESPKKDKKKKKGLSRPSFLRKKEKKKKIVVEEKDRGRHCEVDVHKSVKLNNGMEEMGDDKSLDPTESLPRDKWQAPIQNCFVKCVHMKKNEGSDVTEIDRKGGDDATQDEHRV</sequence>
<dbReference type="Proteomes" id="UP001153148">
    <property type="component" value="Unassembled WGS sequence"/>
</dbReference>
<reference evidence="2" key="1">
    <citation type="submission" date="2021-03" db="EMBL/GenBank/DDBJ databases">
        <authorList>
            <person name="Tran Van P."/>
        </authorList>
    </citation>
    <scope>NUCLEOTIDE SEQUENCE</scope>
</reference>
<evidence type="ECO:0008006" key="4">
    <source>
        <dbReference type="Google" id="ProtNLM"/>
    </source>
</evidence>
<feature type="region of interest" description="Disordered" evidence="1">
    <location>
        <begin position="121"/>
        <end position="143"/>
    </location>
</feature>
<evidence type="ECO:0000313" key="2">
    <source>
        <dbReference type="EMBL" id="CAG2057673.1"/>
    </source>
</evidence>
<feature type="compositionally biased region" description="Basic and acidic residues" evidence="1">
    <location>
        <begin position="88"/>
        <end position="100"/>
    </location>
</feature>
<evidence type="ECO:0000256" key="1">
    <source>
        <dbReference type="SAM" id="MobiDB-lite"/>
    </source>
</evidence>
<accession>A0ABN7NPT1</accession>
<feature type="compositionally biased region" description="Basic residues" evidence="1">
    <location>
        <begin position="35"/>
        <end position="57"/>
    </location>
</feature>
<proteinExistence type="predicted"/>
<protein>
    <recommendedName>
        <fullName evidence="4">Natural killer-tumor recognition protein</fullName>
    </recommendedName>
</protein>